<dbReference type="EMBL" id="NIZV01000003">
    <property type="protein sequence ID" value="RSM20687.1"/>
    <property type="molecule type" value="Genomic_DNA"/>
</dbReference>
<gene>
    <name evidence="1" type="ORF">CDV31_000374</name>
</gene>
<name>A0A428V2I5_9HYPO</name>
<dbReference type="PANTHER" id="PTHR40628">
    <property type="entry name" value="CHROMO DOMAIN-CONTAINING PROTEIN"/>
    <property type="match status" value="1"/>
</dbReference>
<proteinExistence type="predicted"/>
<dbReference type="Proteomes" id="UP000288429">
    <property type="component" value="Unassembled WGS sequence"/>
</dbReference>
<reference evidence="1 2" key="1">
    <citation type="submission" date="2017-06" db="EMBL/GenBank/DDBJ databases">
        <title>Cmopartive genomic analysis of Ambrosia Fusariam Clade fungi.</title>
        <authorList>
            <person name="Stajich J.E."/>
            <person name="Carrillo J."/>
            <person name="Kijimoto T."/>
            <person name="Eskalen A."/>
            <person name="O'Donnell K."/>
            <person name="Kasson M."/>
        </authorList>
    </citation>
    <scope>NUCLEOTIDE SEQUENCE [LARGE SCALE GENOMIC DNA]</scope>
    <source>
        <strain evidence="1 2">NRRL 20438</strain>
    </source>
</reference>
<organism evidence="1 2">
    <name type="scientific">Fusarium ambrosium</name>
    <dbReference type="NCBI Taxonomy" id="131363"/>
    <lineage>
        <taxon>Eukaryota</taxon>
        <taxon>Fungi</taxon>
        <taxon>Dikarya</taxon>
        <taxon>Ascomycota</taxon>
        <taxon>Pezizomycotina</taxon>
        <taxon>Sordariomycetes</taxon>
        <taxon>Hypocreomycetidae</taxon>
        <taxon>Hypocreales</taxon>
        <taxon>Nectriaceae</taxon>
        <taxon>Fusarium</taxon>
        <taxon>Fusarium solani species complex</taxon>
    </lineage>
</organism>
<keyword evidence="2" id="KW-1185">Reference proteome</keyword>
<evidence type="ECO:0000313" key="1">
    <source>
        <dbReference type="EMBL" id="RSM20687.1"/>
    </source>
</evidence>
<protein>
    <submittedName>
        <fullName evidence="1">Uncharacterized protein</fullName>
    </submittedName>
</protein>
<accession>A0A428V2I5</accession>
<evidence type="ECO:0000313" key="2">
    <source>
        <dbReference type="Proteomes" id="UP000288429"/>
    </source>
</evidence>
<sequence>MPLPERARDRAWFKDDYVPYRTQYTNSQGEELEAIGIGTVTIAIEWPDDDRIEVILRNVLHSPDAACNIIGYPITEDYYIDPIEVPWDIWRLTQYRDGSPIARFREEGNRARLNFSELPRGTTPGPHGLLSDKVPAVYWPEIERDRFLESRSDFADDLCASERAWLKEHWGDEFRFLMGHQLNIYDKEGRREGRVIMRMTMAEESHQRRKRQEGGHEDCTTRFQQHVPEELRDRRNSLLANRHFSDAEREWTNVRYGDLKTFLDWFRYKLYELDEIKETKKHLQWLMWMEGKLKEGLEFLGIR</sequence>
<dbReference type="PANTHER" id="PTHR40628:SF1">
    <property type="entry name" value="CHROMO DOMAIN-CONTAINING PROTEIN"/>
    <property type="match status" value="1"/>
</dbReference>
<comment type="caution">
    <text evidence="1">The sequence shown here is derived from an EMBL/GenBank/DDBJ whole genome shotgun (WGS) entry which is preliminary data.</text>
</comment>
<dbReference type="AlphaFoldDB" id="A0A428V2I5"/>